<protein>
    <submittedName>
        <fullName evidence="2">NADH dehydrogenase subunit 6</fullName>
    </submittedName>
</protein>
<feature type="transmembrane region" description="Helical" evidence="1">
    <location>
        <begin position="83"/>
        <end position="100"/>
    </location>
</feature>
<dbReference type="CTD" id="4541"/>
<evidence type="ECO:0000256" key="1">
    <source>
        <dbReference type="SAM" id="Phobius"/>
    </source>
</evidence>
<organism evidence="2">
    <name type="scientific">Dermacentor nuttalli</name>
    <name type="common">Tick</name>
    <dbReference type="NCBI Taxonomy" id="1046038"/>
    <lineage>
        <taxon>Eukaryota</taxon>
        <taxon>Metazoa</taxon>
        <taxon>Ecdysozoa</taxon>
        <taxon>Arthropoda</taxon>
        <taxon>Chelicerata</taxon>
        <taxon>Arachnida</taxon>
        <taxon>Acari</taxon>
        <taxon>Parasitiformes</taxon>
        <taxon>Ixodida</taxon>
        <taxon>Ixodoidea</taxon>
        <taxon>Ixodidae</taxon>
        <taxon>Rhipicephalinae</taxon>
        <taxon>Dermacentor</taxon>
    </lineage>
</organism>
<accession>A0A0S1YDA4</accession>
<dbReference type="AlphaFoldDB" id="A0A0S1YDA4"/>
<feature type="transmembrane region" description="Helical" evidence="1">
    <location>
        <begin position="112"/>
        <end position="134"/>
    </location>
</feature>
<dbReference type="EMBL" id="KT764942">
    <property type="protein sequence ID" value="ALM88066.1"/>
    <property type="molecule type" value="Genomic_DNA"/>
</dbReference>
<name>A0A0S1YDA4_DERNU</name>
<feature type="transmembrane region" description="Helical" evidence="1">
    <location>
        <begin position="48"/>
        <end position="71"/>
    </location>
</feature>
<gene>
    <name evidence="2" type="primary">ND6</name>
</gene>
<keyword evidence="1" id="KW-0472">Membrane</keyword>
<sequence>MLFSEIKMIIMMSILCMSMSNPISMLISLILLTLFLSISFYFLFQFSLISLLMILIILGGMLIIFMYMISLCPNYKIIVNKKMIMFSIFMTSLISFPTYMMNFEMINISKIYLMNFTNMLIMMMIFLIISLMIISKNLNWINCPIKKYN</sequence>
<keyword evidence="1" id="KW-1133">Transmembrane helix</keyword>
<evidence type="ECO:0000313" key="2">
    <source>
        <dbReference type="EMBL" id="ALM88066.1"/>
    </source>
</evidence>
<keyword evidence="1" id="KW-0812">Transmembrane</keyword>
<dbReference type="RefSeq" id="YP_009183456.1">
    <property type="nucleotide sequence ID" value="NC_028528.1"/>
</dbReference>
<reference evidence="2" key="1">
    <citation type="submission" date="2015-09" db="EMBL/GenBank/DDBJ databases">
        <title>Characterization of the complete mitochondrial genome sequences of the two hard ticksDermacentor nuttalli and Dermacentor silvarum.</title>
        <authorList>
            <person name="Guo D.H."/>
            <person name="Chang Q.C."/>
            <person name="Wang C.R."/>
        </authorList>
    </citation>
    <scope>NUCLEOTIDE SEQUENCE</scope>
</reference>
<geneLocation type="mitochondrion" evidence="2"/>
<proteinExistence type="predicted"/>
<feature type="transmembrane region" description="Helical" evidence="1">
    <location>
        <begin position="21"/>
        <end position="42"/>
    </location>
</feature>
<keyword evidence="2" id="KW-0496">Mitochondrion</keyword>
<dbReference type="GeneID" id="26375872"/>